<evidence type="ECO:0000313" key="3">
    <source>
        <dbReference type="EMBL" id="KDO17880.1"/>
    </source>
</evidence>
<dbReference type="InterPro" id="IPR052583">
    <property type="entry name" value="ATP-helicase/E3_Ub-Ligase"/>
</dbReference>
<evidence type="ECO:0000256" key="1">
    <source>
        <dbReference type="ARBA" id="ARBA00022801"/>
    </source>
</evidence>
<dbReference type="GeneID" id="24138295"/>
<dbReference type="GO" id="GO:0016787">
    <property type="term" value="F:hydrolase activity"/>
    <property type="evidence" value="ECO:0007669"/>
    <property type="project" value="UniProtKB-KW"/>
</dbReference>
<keyword evidence="4" id="KW-1185">Reference proteome</keyword>
<dbReference type="Pfam" id="PF00271">
    <property type="entry name" value="Helicase_C"/>
    <property type="match status" value="1"/>
</dbReference>
<keyword evidence="1" id="KW-0378">Hydrolase</keyword>
<reference evidence="3 4" key="1">
    <citation type="journal article" date="2013" name="PLoS Genet.">
        <title>Distinctive expansion of potential virulence genes in the genome of the oomycete fish pathogen Saprolegnia parasitica.</title>
        <authorList>
            <person name="Jiang R.H."/>
            <person name="de Bruijn I."/>
            <person name="Haas B.J."/>
            <person name="Belmonte R."/>
            <person name="Lobach L."/>
            <person name="Christie J."/>
            <person name="van den Ackerveken G."/>
            <person name="Bottin A."/>
            <person name="Bulone V."/>
            <person name="Diaz-Moreno S.M."/>
            <person name="Dumas B."/>
            <person name="Fan L."/>
            <person name="Gaulin E."/>
            <person name="Govers F."/>
            <person name="Grenville-Briggs L.J."/>
            <person name="Horner N.R."/>
            <person name="Levin J.Z."/>
            <person name="Mammella M."/>
            <person name="Meijer H.J."/>
            <person name="Morris P."/>
            <person name="Nusbaum C."/>
            <person name="Oome S."/>
            <person name="Phillips A.J."/>
            <person name="van Rooyen D."/>
            <person name="Rzeszutek E."/>
            <person name="Saraiva M."/>
            <person name="Secombes C.J."/>
            <person name="Seidl M.F."/>
            <person name="Snel B."/>
            <person name="Stassen J.H."/>
            <person name="Sykes S."/>
            <person name="Tripathy S."/>
            <person name="van den Berg H."/>
            <person name="Vega-Arreguin J.C."/>
            <person name="Wawra S."/>
            <person name="Young S.K."/>
            <person name="Zeng Q."/>
            <person name="Dieguez-Uribeondo J."/>
            <person name="Russ C."/>
            <person name="Tyler B.M."/>
            <person name="van West P."/>
        </authorList>
    </citation>
    <scope>NUCLEOTIDE SEQUENCE [LARGE SCALE GENOMIC DNA]</scope>
    <source>
        <strain evidence="3 4">CBS 223.65</strain>
    </source>
</reference>
<dbReference type="Proteomes" id="UP000030745">
    <property type="component" value="Unassembled WGS sequence"/>
</dbReference>
<dbReference type="KEGG" id="spar:SPRG_16697"/>
<organism evidence="3 4">
    <name type="scientific">Saprolegnia parasitica (strain CBS 223.65)</name>
    <dbReference type="NCBI Taxonomy" id="695850"/>
    <lineage>
        <taxon>Eukaryota</taxon>
        <taxon>Sar</taxon>
        <taxon>Stramenopiles</taxon>
        <taxon>Oomycota</taxon>
        <taxon>Saprolegniomycetes</taxon>
        <taxon>Saprolegniales</taxon>
        <taxon>Saprolegniaceae</taxon>
        <taxon>Saprolegnia</taxon>
    </lineage>
</organism>
<dbReference type="CDD" id="cd18793">
    <property type="entry name" value="SF2_C_SNF"/>
    <property type="match status" value="1"/>
</dbReference>
<dbReference type="InterPro" id="IPR049730">
    <property type="entry name" value="SNF2/RAD54-like_C"/>
</dbReference>
<protein>
    <recommendedName>
        <fullName evidence="2">Helicase C-terminal domain-containing protein</fullName>
    </recommendedName>
</protein>
<feature type="domain" description="Helicase C-terminal" evidence="2">
    <location>
        <begin position="40"/>
        <end position="147"/>
    </location>
</feature>
<sequence length="298" mass="32831">MLKSARRALCPTCRRPSTASSIQMVRDEPLRIGPECGTKVDSIVRCILGLGDVRVLLFSQWPDMLRILSTALHRVGVQCIYPEAKKDFEKGLQGFKAATTAACVLALPFRHGANGLNLVEASHVVLVEPLLNGSVERQAINRVHRLGQEKPTTVHRFIVQHSIEEGVLALQTRDTHPPLHATEEVSATDWRLLLQQDHAAMNDGFWSAPMRGPSRQQVKDRLERARSFELRATDARLVDEPTLVVCGVSLSVHVAAQLLRDCIPVDDNDAALLAVLQQRLRVKLHALGLSAPDGASLQ</sequence>
<dbReference type="VEuPathDB" id="FungiDB:SPRG_16697"/>
<dbReference type="SUPFAM" id="SSF52540">
    <property type="entry name" value="P-loop containing nucleoside triphosphate hydrolases"/>
    <property type="match status" value="1"/>
</dbReference>
<dbReference type="AlphaFoldDB" id="A0A067BMB6"/>
<dbReference type="InterPro" id="IPR027417">
    <property type="entry name" value="P-loop_NTPase"/>
</dbReference>
<dbReference type="RefSeq" id="XP_012211417.1">
    <property type="nucleotide sequence ID" value="XM_012356027.1"/>
</dbReference>
<evidence type="ECO:0000259" key="2">
    <source>
        <dbReference type="Pfam" id="PF00271"/>
    </source>
</evidence>
<proteinExistence type="predicted"/>
<dbReference type="PANTHER" id="PTHR45865:SF1">
    <property type="entry name" value="E3 UBIQUITIN-PROTEIN LIGASE SHPRH"/>
    <property type="match status" value="1"/>
</dbReference>
<dbReference type="PANTHER" id="PTHR45865">
    <property type="entry name" value="E3 UBIQUITIN-PROTEIN LIGASE SHPRH FAMILY MEMBER"/>
    <property type="match status" value="1"/>
</dbReference>
<dbReference type="InterPro" id="IPR001650">
    <property type="entry name" value="Helicase_C-like"/>
</dbReference>
<dbReference type="EMBL" id="KK583545">
    <property type="protein sequence ID" value="KDO17880.1"/>
    <property type="molecule type" value="Genomic_DNA"/>
</dbReference>
<dbReference type="OrthoDB" id="46533at2759"/>
<accession>A0A067BMB6</accession>
<evidence type="ECO:0000313" key="4">
    <source>
        <dbReference type="Proteomes" id="UP000030745"/>
    </source>
</evidence>
<dbReference type="Gene3D" id="3.40.50.300">
    <property type="entry name" value="P-loop containing nucleotide triphosphate hydrolases"/>
    <property type="match status" value="1"/>
</dbReference>
<dbReference type="STRING" id="695850.A0A067BMB6"/>
<name>A0A067BMB6_SAPPC</name>
<gene>
    <name evidence="3" type="ORF">SPRG_16697</name>
</gene>